<dbReference type="AlphaFoldDB" id="A0AAD8L031"/>
<dbReference type="PANTHER" id="PTHR33116:SF78">
    <property type="entry name" value="OS12G0587133 PROTEIN"/>
    <property type="match status" value="1"/>
</dbReference>
<dbReference type="PROSITE" id="PS50878">
    <property type="entry name" value="RT_POL"/>
    <property type="match status" value="1"/>
</dbReference>
<feature type="domain" description="Reverse transcriptase" evidence="1">
    <location>
        <begin position="1"/>
        <end position="94"/>
    </location>
</feature>
<protein>
    <recommendedName>
        <fullName evidence="1">Reverse transcriptase domain-containing protein</fullName>
    </recommendedName>
</protein>
<accession>A0AAD8L031</accession>
<gene>
    <name evidence="2" type="ORF">QVD17_13017</name>
</gene>
<dbReference type="EMBL" id="JAUHHV010000003">
    <property type="protein sequence ID" value="KAK1430346.1"/>
    <property type="molecule type" value="Genomic_DNA"/>
</dbReference>
<proteinExistence type="predicted"/>
<dbReference type="PANTHER" id="PTHR33116">
    <property type="entry name" value="REVERSE TRANSCRIPTASE ZINC-BINDING DOMAIN-CONTAINING PROTEIN-RELATED-RELATED"/>
    <property type="match status" value="1"/>
</dbReference>
<organism evidence="2 3">
    <name type="scientific">Tagetes erecta</name>
    <name type="common">African marigold</name>
    <dbReference type="NCBI Taxonomy" id="13708"/>
    <lineage>
        <taxon>Eukaryota</taxon>
        <taxon>Viridiplantae</taxon>
        <taxon>Streptophyta</taxon>
        <taxon>Embryophyta</taxon>
        <taxon>Tracheophyta</taxon>
        <taxon>Spermatophyta</taxon>
        <taxon>Magnoliopsida</taxon>
        <taxon>eudicotyledons</taxon>
        <taxon>Gunneridae</taxon>
        <taxon>Pentapetalae</taxon>
        <taxon>asterids</taxon>
        <taxon>campanulids</taxon>
        <taxon>Asterales</taxon>
        <taxon>Asteraceae</taxon>
        <taxon>Asteroideae</taxon>
        <taxon>Heliantheae alliance</taxon>
        <taxon>Tageteae</taxon>
        <taxon>Tagetes</taxon>
    </lineage>
</organism>
<name>A0AAD8L031_TARER</name>
<comment type="caution">
    <text evidence="2">The sequence shown here is derived from an EMBL/GenBank/DDBJ whole genome shotgun (WGS) entry which is preliminary data.</text>
</comment>
<reference evidence="2" key="1">
    <citation type="journal article" date="2023" name="bioRxiv">
        <title>Improved chromosome-level genome assembly for marigold (Tagetes erecta).</title>
        <authorList>
            <person name="Jiang F."/>
            <person name="Yuan L."/>
            <person name="Wang S."/>
            <person name="Wang H."/>
            <person name="Xu D."/>
            <person name="Wang A."/>
            <person name="Fan W."/>
        </authorList>
    </citation>
    <scope>NUCLEOTIDE SEQUENCE</scope>
    <source>
        <strain evidence="2">WSJ</strain>
        <tissue evidence="2">Leaf</tissue>
    </source>
</reference>
<evidence type="ECO:0000313" key="3">
    <source>
        <dbReference type="Proteomes" id="UP001229421"/>
    </source>
</evidence>
<sequence length="278" mass="31612">MNQFKSFTTPNQGPSISHLFFADDATIIGDLSMENANSIKRLLRCFYLISGLKINFNKSVLYGVNLDHDEIHLTASVIKCQSGSIPFTYLGLTVGANMNRICNWAPVINTFDARLSKWKTNTLSIGGRLTILKSVLEALPTYFFSIYKAPKKIIDILEAKRRRFLWGSDENARSVNWVSWDQVTTLKAQGGLGLTPLRDANVSLQNGGGDLKQRNIVYGDVSFSQYIIYLDVIRSSHIKNTVQERRNTWLWRWKRQSLDQNEAQQLHNCQSILAQVHL</sequence>
<keyword evidence="3" id="KW-1185">Reference proteome</keyword>
<dbReference type="Proteomes" id="UP001229421">
    <property type="component" value="Unassembled WGS sequence"/>
</dbReference>
<evidence type="ECO:0000259" key="1">
    <source>
        <dbReference type="PROSITE" id="PS50878"/>
    </source>
</evidence>
<dbReference type="InterPro" id="IPR000477">
    <property type="entry name" value="RT_dom"/>
</dbReference>
<evidence type="ECO:0000313" key="2">
    <source>
        <dbReference type="EMBL" id="KAK1430346.1"/>
    </source>
</evidence>